<keyword evidence="2" id="KW-1185">Reference proteome</keyword>
<dbReference type="Proteomes" id="UP000316714">
    <property type="component" value="Unassembled WGS sequence"/>
</dbReference>
<accession>A0A5C5VFJ6</accession>
<dbReference type="AlphaFoldDB" id="A0A5C5VFJ6"/>
<proteinExistence type="predicted"/>
<evidence type="ECO:0008006" key="3">
    <source>
        <dbReference type="Google" id="ProtNLM"/>
    </source>
</evidence>
<protein>
    <recommendedName>
        <fullName evidence="3">PEP-CTERM protein-sorting domain-containing protein</fullName>
    </recommendedName>
</protein>
<gene>
    <name evidence="1" type="ORF">KOR34_13710</name>
</gene>
<sequence length="262" mass="27732">MPKTPSDEHLTTSPAGHARPSYWDAITAHCASYADYSKRLASYTAAAGLGAFSMGQTAEAAIVHVDLGDGIAHNEAGSFTDLDLDTNGTVDFVFGQATLSYSGVRMSVFGNPLFAPEARLPLDELSQNYTNTENGNPYYIRSFQSGDVIGPGAQQPLNGAYPNYTGIVSTNTSNFRNDSEPQYWGFGLNINGEIHYGWGRLTTFNDGGSPAQYTAVLHEYAYQSEPDVAIVAGVVPEASSLALLAAGFGGLGLAAKRKRAAA</sequence>
<dbReference type="RefSeq" id="WP_146563389.1">
    <property type="nucleotide sequence ID" value="NZ_SIHJ01000001.1"/>
</dbReference>
<organism evidence="1 2">
    <name type="scientific">Posidoniimonas corsicana</name>
    <dbReference type="NCBI Taxonomy" id="1938618"/>
    <lineage>
        <taxon>Bacteria</taxon>
        <taxon>Pseudomonadati</taxon>
        <taxon>Planctomycetota</taxon>
        <taxon>Planctomycetia</taxon>
        <taxon>Pirellulales</taxon>
        <taxon>Lacipirellulaceae</taxon>
        <taxon>Posidoniimonas</taxon>
    </lineage>
</organism>
<dbReference type="OrthoDB" id="264607at2"/>
<evidence type="ECO:0000313" key="2">
    <source>
        <dbReference type="Proteomes" id="UP000316714"/>
    </source>
</evidence>
<name>A0A5C5VFJ6_9BACT</name>
<comment type="caution">
    <text evidence="1">The sequence shown here is derived from an EMBL/GenBank/DDBJ whole genome shotgun (WGS) entry which is preliminary data.</text>
</comment>
<dbReference type="EMBL" id="SIHJ01000001">
    <property type="protein sequence ID" value="TWT36465.1"/>
    <property type="molecule type" value="Genomic_DNA"/>
</dbReference>
<reference evidence="1 2" key="1">
    <citation type="submission" date="2019-02" db="EMBL/GenBank/DDBJ databases">
        <title>Deep-cultivation of Planctomycetes and their phenomic and genomic characterization uncovers novel biology.</title>
        <authorList>
            <person name="Wiegand S."/>
            <person name="Jogler M."/>
            <person name="Boedeker C."/>
            <person name="Pinto D."/>
            <person name="Vollmers J."/>
            <person name="Rivas-Marin E."/>
            <person name="Kohn T."/>
            <person name="Peeters S.H."/>
            <person name="Heuer A."/>
            <person name="Rast P."/>
            <person name="Oberbeckmann S."/>
            <person name="Bunk B."/>
            <person name="Jeske O."/>
            <person name="Meyerdierks A."/>
            <person name="Storesund J.E."/>
            <person name="Kallscheuer N."/>
            <person name="Luecker S."/>
            <person name="Lage O.M."/>
            <person name="Pohl T."/>
            <person name="Merkel B.J."/>
            <person name="Hornburger P."/>
            <person name="Mueller R.-W."/>
            <person name="Bruemmer F."/>
            <person name="Labrenz M."/>
            <person name="Spormann A.M."/>
            <person name="Op Den Camp H."/>
            <person name="Overmann J."/>
            <person name="Amann R."/>
            <person name="Jetten M.S.M."/>
            <person name="Mascher T."/>
            <person name="Medema M.H."/>
            <person name="Devos D.P."/>
            <person name="Kaster A.-K."/>
            <person name="Ovreas L."/>
            <person name="Rohde M."/>
            <person name="Galperin M.Y."/>
            <person name="Jogler C."/>
        </authorList>
    </citation>
    <scope>NUCLEOTIDE SEQUENCE [LARGE SCALE GENOMIC DNA]</scope>
    <source>
        <strain evidence="1 2">KOR34</strain>
    </source>
</reference>
<evidence type="ECO:0000313" key="1">
    <source>
        <dbReference type="EMBL" id="TWT36465.1"/>
    </source>
</evidence>